<proteinExistence type="predicted"/>
<reference evidence="1 2" key="1">
    <citation type="submission" date="2018-06" db="EMBL/GenBank/DDBJ databases">
        <authorList>
            <consortium name="Pathogen Informatics"/>
            <person name="Doyle S."/>
        </authorList>
    </citation>
    <scope>NUCLEOTIDE SEQUENCE [LARGE SCALE GENOMIC DNA]</scope>
    <source>
        <strain evidence="1 2">NCTC11842</strain>
    </source>
</reference>
<dbReference type="AlphaFoldDB" id="A0A2X2CA21"/>
<evidence type="ECO:0000313" key="1">
    <source>
        <dbReference type="EMBL" id="SPZ04977.1"/>
    </source>
</evidence>
<organism evidence="1 2">
    <name type="scientific">Pseudomonas luteola</name>
    <dbReference type="NCBI Taxonomy" id="47886"/>
    <lineage>
        <taxon>Bacteria</taxon>
        <taxon>Pseudomonadati</taxon>
        <taxon>Pseudomonadota</taxon>
        <taxon>Gammaproteobacteria</taxon>
        <taxon>Pseudomonadales</taxon>
        <taxon>Pseudomonadaceae</taxon>
        <taxon>Pseudomonas</taxon>
    </lineage>
</organism>
<accession>A0A2X2CA21</accession>
<gene>
    <name evidence="1" type="ORF">NCTC11842_01498</name>
</gene>
<name>A0A2X2CA21_PSELU</name>
<protein>
    <submittedName>
        <fullName evidence="1">Uncharacterized protein</fullName>
    </submittedName>
</protein>
<dbReference type="EMBL" id="UAUF01000010">
    <property type="protein sequence ID" value="SPZ04977.1"/>
    <property type="molecule type" value="Genomic_DNA"/>
</dbReference>
<dbReference type="Proteomes" id="UP000250443">
    <property type="component" value="Unassembled WGS sequence"/>
</dbReference>
<sequence length="62" mass="7231">MHLKYIRHTLKGNQIIKITGKVTLQGFVLEEGIYTMISPRSLGMWTWQTTSFDWKSTLISIM</sequence>
<evidence type="ECO:0000313" key="2">
    <source>
        <dbReference type="Proteomes" id="UP000250443"/>
    </source>
</evidence>